<dbReference type="InterPro" id="IPR054722">
    <property type="entry name" value="PolX-like_BBD"/>
</dbReference>
<dbReference type="Proteomes" id="UP000188268">
    <property type="component" value="Unassembled WGS sequence"/>
</dbReference>
<dbReference type="PROSITE" id="PS50994">
    <property type="entry name" value="INTEGRASE"/>
    <property type="match status" value="1"/>
</dbReference>
<evidence type="ECO:0000256" key="1">
    <source>
        <dbReference type="ARBA" id="ARBA00022750"/>
    </source>
</evidence>
<dbReference type="Pfam" id="PF22936">
    <property type="entry name" value="Pol_BBD"/>
    <property type="match status" value="1"/>
</dbReference>
<keyword evidence="1" id="KW-0064">Aspartyl protease</keyword>
<dbReference type="InterPro" id="IPR043502">
    <property type="entry name" value="DNA/RNA_pol_sf"/>
</dbReference>
<dbReference type="OrthoDB" id="1434865at2759"/>
<proteinExistence type="predicted"/>
<feature type="domain" description="Integrase catalytic" evidence="3">
    <location>
        <begin position="1074"/>
        <end position="1240"/>
    </location>
</feature>
<keyword evidence="1" id="KW-0645">Protease</keyword>
<dbReference type="Pfam" id="PF00665">
    <property type="entry name" value="rve"/>
    <property type="match status" value="1"/>
</dbReference>
<organism evidence="4 5">
    <name type="scientific">Corchorus capsularis</name>
    <name type="common">Jute</name>
    <dbReference type="NCBI Taxonomy" id="210143"/>
    <lineage>
        <taxon>Eukaryota</taxon>
        <taxon>Viridiplantae</taxon>
        <taxon>Streptophyta</taxon>
        <taxon>Embryophyta</taxon>
        <taxon>Tracheophyta</taxon>
        <taxon>Spermatophyta</taxon>
        <taxon>Magnoliopsida</taxon>
        <taxon>eudicotyledons</taxon>
        <taxon>Gunneridae</taxon>
        <taxon>Pentapetalae</taxon>
        <taxon>rosids</taxon>
        <taxon>malvids</taxon>
        <taxon>Malvales</taxon>
        <taxon>Malvaceae</taxon>
        <taxon>Grewioideae</taxon>
        <taxon>Apeibeae</taxon>
        <taxon>Corchorus</taxon>
    </lineage>
</organism>
<dbReference type="GO" id="GO:0003676">
    <property type="term" value="F:nucleic acid binding"/>
    <property type="evidence" value="ECO:0007669"/>
    <property type="project" value="InterPro"/>
</dbReference>
<feature type="region of interest" description="Disordered" evidence="2">
    <location>
        <begin position="1275"/>
        <end position="1295"/>
    </location>
</feature>
<dbReference type="Gene3D" id="3.30.420.10">
    <property type="entry name" value="Ribonuclease H-like superfamily/Ribonuclease H"/>
    <property type="match status" value="1"/>
</dbReference>
<evidence type="ECO:0000313" key="5">
    <source>
        <dbReference type="Proteomes" id="UP000188268"/>
    </source>
</evidence>
<dbReference type="InterPro" id="IPR036397">
    <property type="entry name" value="RNaseH_sf"/>
</dbReference>
<name>A0A1R3JIJ3_COCAP</name>
<dbReference type="PANTHER" id="PTHR37984:SF5">
    <property type="entry name" value="PROTEIN NYNRIN-LIKE"/>
    <property type="match status" value="1"/>
</dbReference>
<gene>
    <name evidence="4" type="ORF">CCACVL1_05894</name>
</gene>
<dbReference type="Gene3D" id="3.10.10.10">
    <property type="entry name" value="HIV Type 1 Reverse Transcriptase, subunit A, domain 1"/>
    <property type="match status" value="1"/>
</dbReference>
<accession>A0A1R3JIJ3</accession>
<dbReference type="SUPFAM" id="SSF56672">
    <property type="entry name" value="DNA/RNA polymerases"/>
    <property type="match status" value="1"/>
</dbReference>
<comment type="caution">
    <text evidence="4">The sequence shown here is derived from an EMBL/GenBank/DDBJ whole genome shotgun (WGS) entry which is preliminary data.</text>
</comment>
<dbReference type="InterPro" id="IPR050951">
    <property type="entry name" value="Retrovirus_Pol_polyprotein"/>
</dbReference>
<dbReference type="Gene3D" id="3.30.70.270">
    <property type="match status" value="3"/>
</dbReference>
<evidence type="ECO:0000313" key="4">
    <source>
        <dbReference type="EMBL" id="OMO94644.1"/>
    </source>
</evidence>
<dbReference type="InterPro" id="IPR001584">
    <property type="entry name" value="Integrase_cat-core"/>
</dbReference>
<evidence type="ECO:0000256" key="2">
    <source>
        <dbReference type="SAM" id="MobiDB-lite"/>
    </source>
</evidence>
<evidence type="ECO:0000259" key="3">
    <source>
        <dbReference type="PROSITE" id="PS50994"/>
    </source>
</evidence>
<dbReference type="Pfam" id="PF03004">
    <property type="entry name" value="Transposase_24"/>
    <property type="match status" value="1"/>
</dbReference>
<keyword evidence="5" id="KW-1185">Reference proteome</keyword>
<dbReference type="EMBL" id="AWWV01007800">
    <property type="protein sequence ID" value="OMO94644.1"/>
    <property type="molecule type" value="Genomic_DNA"/>
</dbReference>
<dbReference type="GO" id="GO:0015074">
    <property type="term" value="P:DNA integration"/>
    <property type="evidence" value="ECO:0007669"/>
    <property type="project" value="InterPro"/>
</dbReference>
<dbReference type="Gramene" id="OMO94644">
    <property type="protein sequence ID" value="OMO94644"/>
    <property type="gene ID" value="CCACVL1_05894"/>
</dbReference>
<reference evidence="4 5" key="1">
    <citation type="submission" date="2013-09" db="EMBL/GenBank/DDBJ databases">
        <title>Corchorus capsularis genome sequencing.</title>
        <authorList>
            <person name="Alam M."/>
            <person name="Haque M.S."/>
            <person name="Islam M.S."/>
            <person name="Emdad E.M."/>
            <person name="Islam M.M."/>
            <person name="Ahmed B."/>
            <person name="Halim A."/>
            <person name="Hossen Q.M.M."/>
            <person name="Hossain M.Z."/>
            <person name="Ahmed R."/>
            <person name="Khan M.M."/>
            <person name="Islam R."/>
            <person name="Rashid M.M."/>
            <person name="Khan S.A."/>
            <person name="Rahman M.S."/>
            <person name="Alam M."/>
        </authorList>
    </citation>
    <scope>NUCLEOTIDE SEQUENCE [LARGE SCALE GENOMIC DNA]</scope>
    <source>
        <strain evidence="5">cv. CVL-1</strain>
        <tissue evidence="4">Whole seedling</tissue>
    </source>
</reference>
<sequence>MGKKITAINYIETKFRLDIPHSWVFSNMGKKWRDFKHDLKKLCFNRDDGWDVTISLQPLDIDIDAYDEMDRFWYSTKGEEKLKIGIGSRKQQKFSHCEGAKSFASVREEMINKSEPAGVVAVYKKTHTRKNGEFLNDESRAVIQRELQSEQQFAKLQEERQVELARFQELEQQKAVMSAQLSKLMKFVAKKFPGEELGQPINLPQDTQNDSGNDDGGGDAHKLFVSNTSISSAQSHCGLIDDLRPTKEGTMGDRRDGENLADLATLLQNLVQRMNSMSTRIDQRMEALANEVQQVREAQNQHAQPPQPRTQLGVELVDDLMREPRVPRAAARGGPLDRLREQEAGGEAYLDNLRPRRVVEREEPKDNIKYTIPKFNGRETKKVEIAILEFVGNALNWWNQLVSRWNHLCVSPFFSLWRMKKLHYPHWNRSQMPSMDLDLARKRRKMQSTRNVPQGLKALTLSGSGSELEEEEERIRKRIELAIGRVRAGSGGFGVEVEEALQATMAKFLASLNREIHDIVEMQQHYDLEEMLQNILKVMYFNKHGEILSEEEGDFNLDSSGDGDDERDDDEAPIDDGDELAPLKSLVARRTLSAYVKGGHGNMTIKCIMMGRQIGTLLFAVRVKEKSKTKPKIDDLGIENRAVLSEKKETSRKVVKEYVFPEEIPSGLPSIRGIEHQIDFILGAQIPNRLAYRTNPYDGTWRMCIDCRAINNITVKYRHPIPRLDDMLDELYGACLFSKIDLKSGYHQIRMKEGDEWKTGFKTKLGFRTLEGHVEHLHCVLDVLRVEKLYANLKKCTFCTNRLVFLGFAVSAQVIKVDEEKIKAIKDWPIPSNVGQVRSFHGLAGFYRSLDFCLLGGLVNYLTILDIVVGLLLWVLVFILLPRMHIVQGLSQQLVSEFQRNCKLLKQERKDGKSKKNSEEESNVTVVVSDEETVSLICGHGDCNHVVDPSIEWIVDTGATYHSVPKRELFTTYKVGDFGETRMGNKSVSQIVGIGDIVVQTSTGCTLTLKNVRHILDLRTNLLAINVLDKERYESRQKDGQWKLFDGSLLVAKGSLHYVQDLHRRVSFHIPATRKENKLELIHSDVCGPMEGESLRGNRYFVTFIDDASRKTWVFCVRYKSQVLHVFQKFPAMVERETGLPLKCIRTDNVGEYTSNDFVAYCSKYGIRHELTKPVTPQHNGEAKRMNRTIVERVICMLRIVKLPKTFWGEAIKVACYLINRSPSAPLGFHIPEKVWSGFGIQKRKRLLKEGIVFHEHEIIADFEKKEKTSRLVHDDDVIPPTIPPRRATDDGNEQGIELCTDEPAIGNDELDGDDDIAQPEAVGIEQAAAWLEKHLVGNATVMAGPNLVKTRGGVTVASSGAVLTSADTVGGSPGRAVAGDGRAMACRGAAVA</sequence>
<dbReference type="SUPFAM" id="SSF53098">
    <property type="entry name" value="Ribonuclease H-like"/>
    <property type="match status" value="1"/>
</dbReference>
<dbReference type="InterPro" id="IPR012337">
    <property type="entry name" value="RNaseH-like_sf"/>
</dbReference>
<keyword evidence="1" id="KW-0378">Hydrolase</keyword>
<feature type="region of interest" description="Disordered" evidence="2">
    <location>
        <begin position="551"/>
        <end position="578"/>
    </location>
</feature>
<dbReference type="InterPro" id="IPR043128">
    <property type="entry name" value="Rev_trsase/Diguanyl_cyclase"/>
</dbReference>
<dbReference type="CDD" id="cd01647">
    <property type="entry name" value="RT_LTR"/>
    <property type="match status" value="1"/>
</dbReference>
<dbReference type="PANTHER" id="PTHR37984">
    <property type="entry name" value="PROTEIN CBG26694"/>
    <property type="match status" value="1"/>
</dbReference>
<protein>
    <submittedName>
        <fullName evidence="4">Integrase, catalytic core</fullName>
    </submittedName>
</protein>
<dbReference type="GO" id="GO:0004190">
    <property type="term" value="F:aspartic-type endopeptidase activity"/>
    <property type="evidence" value="ECO:0007669"/>
    <property type="project" value="UniProtKB-KW"/>
</dbReference>
<feature type="region of interest" description="Disordered" evidence="2">
    <location>
        <begin position="197"/>
        <end position="223"/>
    </location>
</feature>
<dbReference type="InterPro" id="IPR000477">
    <property type="entry name" value="RT_dom"/>
</dbReference>
<dbReference type="InterPro" id="IPR004252">
    <property type="entry name" value="Probable_transposase_24"/>
</dbReference>
<dbReference type="Pfam" id="PF00078">
    <property type="entry name" value="RVT_1"/>
    <property type="match status" value="1"/>
</dbReference>